<keyword evidence="3" id="KW-0227">DNA damage</keyword>
<feature type="transmembrane region" description="Helical" evidence="5">
    <location>
        <begin position="184"/>
        <end position="206"/>
    </location>
</feature>
<dbReference type="PANTHER" id="PTHR43003">
    <property type="entry name" value="DNA-3-METHYLADENINE GLYCOSYLASE"/>
    <property type="match status" value="1"/>
</dbReference>
<name>A0A6L5XJ75_9BACT</name>
<dbReference type="GO" id="GO:0043916">
    <property type="term" value="F:DNA-7-methylguanine glycosylase activity"/>
    <property type="evidence" value="ECO:0007669"/>
    <property type="project" value="TreeGrafter"/>
</dbReference>
<dbReference type="GO" id="GO:0008725">
    <property type="term" value="F:DNA-3-methyladenine glycosylase activity"/>
    <property type="evidence" value="ECO:0007669"/>
    <property type="project" value="TreeGrafter"/>
</dbReference>
<dbReference type="Pfam" id="PF00730">
    <property type="entry name" value="HhH-GPD"/>
    <property type="match status" value="1"/>
</dbReference>
<organism evidence="7 8">
    <name type="scientific">Desulfovibrio porci</name>
    <dbReference type="NCBI Taxonomy" id="2605782"/>
    <lineage>
        <taxon>Bacteria</taxon>
        <taxon>Pseudomonadati</taxon>
        <taxon>Thermodesulfobacteriota</taxon>
        <taxon>Desulfovibrionia</taxon>
        <taxon>Desulfovibrionales</taxon>
        <taxon>Desulfovibrionaceae</taxon>
        <taxon>Desulfovibrio</taxon>
    </lineage>
</organism>
<evidence type="ECO:0000256" key="4">
    <source>
        <dbReference type="ARBA" id="ARBA00023204"/>
    </source>
</evidence>
<keyword evidence="5" id="KW-0812">Transmembrane</keyword>
<evidence type="ECO:0000313" key="8">
    <source>
        <dbReference type="Proteomes" id="UP000477488"/>
    </source>
</evidence>
<proteinExistence type="predicted"/>
<keyword evidence="5" id="KW-0472">Membrane</keyword>
<dbReference type="GO" id="GO:0006307">
    <property type="term" value="P:DNA alkylation repair"/>
    <property type="evidence" value="ECO:0007669"/>
    <property type="project" value="TreeGrafter"/>
</dbReference>
<dbReference type="PANTHER" id="PTHR43003:SF5">
    <property type="entry name" value="DNA-3-METHYLADENINE GLYCOSYLASE"/>
    <property type="match status" value="1"/>
</dbReference>
<keyword evidence="8" id="KW-1185">Reference proteome</keyword>
<comment type="caution">
    <text evidence="7">The sequence shown here is derived from an EMBL/GenBank/DDBJ whole genome shotgun (WGS) entry which is preliminary data.</text>
</comment>
<evidence type="ECO:0000313" key="7">
    <source>
        <dbReference type="EMBL" id="MSS27236.1"/>
    </source>
</evidence>
<dbReference type="EC" id="3.2.2.21" evidence="2"/>
<evidence type="ECO:0000256" key="3">
    <source>
        <dbReference type="ARBA" id="ARBA00022763"/>
    </source>
</evidence>
<protein>
    <recommendedName>
        <fullName evidence="2">DNA-3-methyladenine glycosylase II</fullName>
        <ecNumber evidence="2">3.2.2.21</ecNumber>
    </recommendedName>
</protein>
<dbReference type="AlphaFoldDB" id="A0A6L5XJ75"/>
<dbReference type="SMART" id="SM00478">
    <property type="entry name" value="ENDO3c"/>
    <property type="match status" value="1"/>
</dbReference>
<dbReference type="SUPFAM" id="SSF48150">
    <property type="entry name" value="DNA-glycosylase"/>
    <property type="match status" value="1"/>
</dbReference>
<evidence type="ECO:0000256" key="1">
    <source>
        <dbReference type="ARBA" id="ARBA00000086"/>
    </source>
</evidence>
<gene>
    <name evidence="7" type="ORF">FYJ44_04065</name>
</gene>
<comment type="catalytic activity">
    <reaction evidence="1">
        <text>Hydrolysis of alkylated DNA, releasing 3-methyladenine, 3-methylguanine, 7-methylguanine and 7-methyladenine.</text>
        <dbReference type="EC" id="3.2.2.21"/>
    </reaction>
</comment>
<dbReference type="EMBL" id="VUMH01000003">
    <property type="protein sequence ID" value="MSS27236.1"/>
    <property type="molecule type" value="Genomic_DNA"/>
</dbReference>
<evidence type="ECO:0000259" key="6">
    <source>
        <dbReference type="SMART" id="SM00478"/>
    </source>
</evidence>
<evidence type="ECO:0000256" key="5">
    <source>
        <dbReference type="SAM" id="Phobius"/>
    </source>
</evidence>
<dbReference type="CDD" id="cd00056">
    <property type="entry name" value="ENDO3c"/>
    <property type="match status" value="1"/>
</dbReference>
<accession>A0A6L5XJ75</accession>
<keyword evidence="4" id="KW-0234">DNA repair</keyword>
<dbReference type="GO" id="GO:0032993">
    <property type="term" value="C:protein-DNA complex"/>
    <property type="evidence" value="ECO:0007669"/>
    <property type="project" value="TreeGrafter"/>
</dbReference>
<dbReference type="InterPro" id="IPR003265">
    <property type="entry name" value="HhH-GPD_domain"/>
</dbReference>
<sequence>MGVYFEYGEKEMAHLKARDKRLGEAIDLIGPVRREVVPDLFEALIHAIVGQQIATKAQQTIWARMRAGLGEITPRVIQETAETDLQAFGLSFRKVGYMKGAAARALSGEFDVEALRSLPDDALCAELARLPGVGVWTAEMLMTFSLQRPDVISYGDLAIQRGLRMLYRHRRIGRKLFDKYRRRYAPCATVASLYLWAVAGGAIAGLTDPASRTAPRRETKQKDRPE</sequence>
<feature type="domain" description="HhH-GPD" evidence="6">
    <location>
        <begin position="49"/>
        <end position="200"/>
    </location>
</feature>
<dbReference type="GO" id="GO:0005737">
    <property type="term" value="C:cytoplasm"/>
    <property type="evidence" value="ECO:0007669"/>
    <property type="project" value="TreeGrafter"/>
</dbReference>
<keyword evidence="5" id="KW-1133">Transmembrane helix</keyword>
<reference evidence="7 8" key="1">
    <citation type="submission" date="2019-09" db="EMBL/GenBank/DDBJ databases">
        <title>In-depth cultivation of the pig gut microbiome towards novel bacterial diversity and tailored functional studies.</title>
        <authorList>
            <person name="Wylensek D."/>
            <person name="Hitch T.C.A."/>
            <person name="Clavel T."/>
        </authorList>
    </citation>
    <scope>NUCLEOTIDE SEQUENCE [LARGE SCALE GENOMIC DNA]</scope>
    <source>
        <strain evidence="7 8">PG-178-WT-4</strain>
    </source>
</reference>
<dbReference type="Gene3D" id="1.10.340.30">
    <property type="entry name" value="Hypothetical protein, domain 2"/>
    <property type="match status" value="1"/>
</dbReference>
<dbReference type="GO" id="GO:0006285">
    <property type="term" value="P:base-excision repair, AP site formation"/>
    <property type="evidence" value="ECO:0007669"/>
    <property type="project" value="TreeGrafter"/>
</dbReference>
<dbReference type="Proteomes" id="UP000477488">
    <property type="component" value="Unassembled WGS sequence"/>
</dbReference>
<dbReference type="Gene3D" id="1.10.1670.40">
    <property type="match status" value="1"/>
</dbReference>
<evidence type="ECO:0000256" key="2">
    <source>
        <dbReference type="ARBA" id="ARBA00012000"/>
    </source>
</evidence>
<dbReference type="InterPro" id="IPR051912">
    <property type="entry name" value="Alkylbase_DNA_Glycosylase/TA"/>
</dbReference>
<dbReference type="InterPro" id="IPR011257">
    <property type="entry name" value="DNA_glycosylase"/>
</dbReference>
<dbReference type="RefSeq" id="WP_154509410.1">
    <property type="nucleotide sequence ID" value="NZ_DBFWWU010000069.1"/>
</dbReference>
<dbReference type="GO" id="GO:0032131">
    <property type="term" value="F:alkylated DNA binding"/>
    <property type="evidence" value="ECO:0007669"/>
    <property type="project" value="TreeGrafter"/>
</dbReference>